<dbReference type="eggNOG" id="COG0451">
    <property type="taxonomic scope" value="Bacteria"/>
</dbReference>
<dbReference type="Gene3D" id="3.40.50.720">
    <property type="entry name" value="NAD(P)-binding Rossmann-like Domain"/>
    <property type="match status" value="1"/>
</dbReference>
<dbReference type="STRING" id="56804.BAE46_12310"/>
<reference evidence="2 3" key="1">
    <citation type="journal article" date="2012" name="J. Bacteriol.">
        <title>Genome sequence of proteorhodopsin-containing sea ice bacterium Glaciecola punicea ACAM 611T.</title>
        <authorList>
            <person name="Qin Q.-L."/>
            <person name="Xie B.-B."/>
            <person name="Shu Y.-L."/>
            <person name="Rong J.-C."/>
            <person name="Zhao D.-L."/>
            <person name="Zhang X.-Y."/>
            <person name="Chen X.-L."/>
            <person name="Zhou B.-C."/>
            <person name="Zhanga Y.-Z."/>
        </authorList>
    </citation>
    <scope>NUCLEOTIDE SEQUENCE [LARGE SCALE GENOMIC DNA]</scope>
    <source>
        <strain evidence="2 3">ACAM 611</strain>
    </source>
</reference>
<dbReference type="PANTHER" id="PTHR48079">
    <property type="entry name" value="PROTEIN YEEZ"/>
    <property type="match status" value="1"/>
</dbReference>
<dbReference type="InterPro" id="IPR001509">
    <property type="entry name" value="Epimerase_deHydtase"/>
</dbReference>
<dbReference type="SUPFAM" id="SSF51735">
    <property type="entry name" value="NAD(P)-binding Rossmann-fold domains"/>
    <property type="match status" value="1"/>
</dbReference>
<keyword evidence="3" id="KW-1185">Reference proteome</keyword>
<dbReference type="PANTHER" id="PTHR48079:SF6">
    <property type="entry name" value="NAD(P)-BINDING DOMAIN-CONTAINING PROTEIN-RELATED"/>
    <property type="match status" value="1"/>
</dbReference>
<comment type="caution">
    <text evidence="2">The sequence shown here is derived from an EMBL/GenBank/DDBJ whole genome shotgun (WGS) entry which is preliminary data.</text>
</comment>
<accession>H5TD66</accession>
<dbReference type="RefSeq" id="WP_006006177.1">
    <property type="nucleotide sequence ID" value="NZ_BAET01000025.1"/>
</dbReference>
<dbReference type="AlphaFoldDB" id="H5TD66"/>
<dbReference type="InterPro" id="IPR051783">
    <property type="entry name" value="NAD(P)-dependent_oxidoreduct"/>
</dbReference>
<dbReference type="Proteomes" id="UP000053586">
    <property type="component" value="Unassembled WGS sequence"/>
</dbReference>
<reference evidence="2 3" key="2">
    <citation type="journal article" date="2017" name="Antonie Van Leeuwenhoek">
        <title>Rhizobium rhizosphaerae sp. nov., a novel species isolated from rice rhizosphere.</title>
        <authorList>
            <person name="Zhao J.J."/>
            <person name="Zhang J."/>
            <person name="Zhang R.J."/>
            <person name="Zhang C.W."/>
            <person name="Yin H.Q."/>
            <person name="Zhang X.X."/>
        </authorList>
    </citation>
    <scope>NUCLEOTIDE SEQUENCE [LARGE SCALE GENOMIC DNA]</scope>
    <source>
        <strain evidence="2 3">ACAM 611</strain>
    </source>
</reference>
<protein>
    <recommendedName>
        <fullName evidence="1">NAD-dependent epimerase/dehydratase domain-containing protein</fullName>
    </recommendedName>
</protein>
<dbReference type="EMBL" id="BAET01000025">
    <property type="protein sequence ID" value="GAB56243.1"/>
    <property type="molecule type" value="Genomic_DNA"/>
</dbReference>
<sequence>MALEPHVLTREIQHKFIHIMGLGWLGRPLASVLQQYGANVSGSVTSASKQQMLLTESLTADIFDLYKPINKQYTSNGKVLATRFTDASLVLNIPPGRTNFSQHAFVNSMIALIDCAMQNGLQQLIFISTTSVFGEQHGKVNQHTAVQAKTESGKAHQAIEAHLALYYPDKSKVLRPSGLIGPNPSDTSNKNLVAPKMRHPIYSLCHKSDIPNANDPVNLIHQADVIQAILALLSTQPVSHAFNLSALAHPSRKAYYQWCAKRLSLPIPTFLHDPKERQLGKLIDATQSFIDLDFTPTYASPFDML</sequence>
<organism evidence="2 3">
    <name type="scientific">Glaciecola punicea ACAM 611</name>
    <dbReference type="NCBI Taxonomy" id="1121923"/>
    <lineage>
        <taxon>Bacteria</taxon>
        <taxon>Pseudomonadati</taxon>
        <taxon>Pseudomonadota</taxon>
        <taxon>Gammaproteobacteria</taxon>
        <taxon>Alteromonadales</taxon>
        <taxon>Alteromonadaceae</taxon>
        <taxon>Glaciecola</taxon>
    </lineage>
</organism>
<evidence type="ECO:0000313" key="2">
    <source>
        <dbReference type="EMBL" id="GAB56243.1"/>
    </source>
</evidence>
<evidence type="ECO:0000259" key="1">
    <source>
        <dbReference type="Pfam" id="PF01370"/>
    </source>
</evidence>
<feature type="domain" description="NAD-dependent epimerase/dehydratase" evidence="1">
    <location>
        <begin position="23"/>
        <end position="244"/>
    </location>
</feature>
<dbReference type="InterPro" id="IPR036291">
    <property type="entry name" value="NAD(P)-bd_dom_sf"/>
</dbReference>
<evidence type="ECO:0000313" key="3">
    <source>
        <dbReference type="Proteomes" id="UP000053586"/>
    </source>
</evidence>
<dbReference type="OrthoDB" id="751203at2"/>
<dbReference type="GO" id="GO:0004029">
    <property type="term" value="F:aldehyde dehydrogenase (NAD+) activity"/>
    <property type="evidence" value="ECO:0007669"/>
    <property type="project" value="TreeGrafter"/>
</dbReference>
<dbReference type="GO" id="GO:0005737">
    <property type="term" value="C:cytoplasm"/>
    <property type="evidence" value="ECO:0007669"/>
    <property type="project" value="TreeGrafter"/>
</dbReference>
<gene>
    <name evidence="2" type="ORF">GPUN_2128</name>
</gene>
<proteinExistence type="predicted"/>
<dbReference type="Pfam" id="PF01370">
    <property type="entry name" value="Epimerase"/>
    <property type="match status" value="1"/>
</dbReference>
<name>H5TD66_9ALTE</name>